<organism evidence="2 3">
    <name type="scientific">Lactobacillus johnsonii</name>
    <dbReference type="NCBI Taxonomy" id="33959"/>
    <lineage>
        <taxon>Bacteria</taxon>
        <taxon>Bacillati</taxon>
        <taxon>Bacillota</taxon>
        <taxon>Bacilli</taxon>
        <taxon>Lactobacillales</taxon>
        <taxon>Lactobacillaceae</taxon>
        <taxon>Lactobacillus</taxon>
    </lineage>
</organism>
<keyword evidence="1" id="KW-0812">Transmembrane</keyword>
<dbReference type="RefSeq" id="WP_061399945.1">
    <property type="nucleotide sequence ID" value="NZ_LSNG01000005.1"/>
</dbReference>
<feature type="transmembrane region" description="Helical" evidence="1">
    <location>
        <begin position="373"/>
        <end position="391"/>
    </location>
</feature>
<dbReference type="EMBL" id="LSNG01000005">
    <property type="protein sequence ID" value="KXN76982.1"/>
    <property type="molecule type" value="Genomic_DNA"/>
</dbReference>
<feature type="transmembrane region" description="Helical" evidence="1">
    <location>
        <begin position="349"/>
        <end position="366"/>
    </location>
</feature>
<dbReference type="AlphaFoldDB" id="A0A9X0LYQ5"/>
<feature type="transmembrane region" description="Helical" evidence="1">
    <location>
        <begin position="130"/>
        <end position="148"/>
    </location>
</feature>
<feature type="transmembrane region" description="Helical" evidence="1">
    <location>
        <begin position="277"/>
        <end position="298"/>
    </location>
</feature>
<dbReference type="Proteomes" id="UP000070346">
    <property type="component" value="Unassembled WGS sequence"/>
</dbReference>
<proteinExistence type="predicted"/>
<keyword evidence="1" id="KW-1133">Transmembrane helix</keyword>
<feature type="transmembrane region" description="Helical" evidence="1">
    <location>
        <begin position="75"/>
        <end position="95"/>
    </location>
</feature>
<dbReference type="GO" id="GO:0051301">
    <property type="term" value="P:cell division"/>
    <property type="evidence" value="ECO:0007669"/>
    <property type="project" value="UniProtKB-KW"/>
</dbReference>
<gene>
    <name evidence="2" type="ORF">AYJ53_07840</name>
</gene>
<evidence type="ECO:0000256" key="1">
    <source>
        <dbReference type="SAM" id="Phobius"/>
    </source>
</evidence>
<accession>A0A9X0LYQ5</accession>
<feature type="transmembrane region" description="Helical" evidence="1">
    <location>
        <begin position="101"/>
        <end position="118"/>
    </location>
</feature>
<feature type="transmembrane region" description="Helical" evidence="1">
    <location>
        <begin position="305"/>
        <end position="329"/>
    </location>
</feature>
<protein>
    <submittedName>
        <fullName evidence="2">Cell division protein</fullName>
    </submittedName>
</protein>
<keyword evidence="2" id="KW-0131">Cell cycle</keyword>
<name>A0A9X0LYQ5_LACJH</name>
<feature type="transmembrane region" description="Helical" evidence="1">
    <location>
        <begin position="527"/>
        <end position="549"/>
    </location>
</feature>
<keyword evidence="1" id="KW-0472">Membrane</keyword>
<comment type="caution">
    <text evidence="2">The sequence shown here is derived from an EMBL/GenBank/DDBJ whole genome shotgun (WGS) entry which is preliminary data.</text>
</comment>
<sequence>MGKYKEKIIEYGIPLALSILIATILQLPQLLTHVGLTGADTTFHFSRLYDTAQQIKDHNFSYFQMNYGMGETGRIVNAIYGPFFAYLLGGLLLIAGSWFNFQILLVYLLFIISGLGMYHVSRKVKMSRTVAAIISALFLLTGYISYWVSSNSFNAWGAALMPYVLSQEIDLFNDGKKHFNWINLSITMAIVAQVHLLSTLQATLALIPFFIYGLITTTNKQRMWVDILKAVVLCALLTANVWGAFLVLYPTNKMSAPLDFSPALTSLRLKANGPMTMWVQIQEVVVLLLGLQLAYLLLNYRSSKLNIFLTIEGFIFLFVSSDIFPWNFVEKQFPTFSNYFQFPNRFTTIAYPLLFLGIGITIMSLIKKYDFQIGVLLKCLLIFVCLFVLRADLRESVHKVDAGKTNSERIAQFNNPDLKKYIEKNMAGNPEYLPLTKTMAPNDVFGHIYEMINDGQNYEKKVLKNGYLQLSWNSRTTNVTLPIVFYRQSVLVVNGKKVSPKCNEIGMPIVQAKKGKNTAILSFKTPIWFTILLYISILSWGLLIIYGVFRWVKIVKK</sequence>
<dbReference type="OrthoDB" id="2328595at2"/>
<keyword evidence="2" id="KW-0132">Cell division</keyword>
<evidence type="ECO:0000313" key="2">
    <source>
        <dbReference type="EMBL" id="KXN76982.1"/>
    </source>
</evidence>
<feature type="transmembrane region" description="Helical" evidence="1">
    <location>
        <begin position="227"/>
        <end position="249"/>
    </location>
</feature>
<feature type="transmembrane region" description="Helical" evidence="1">
    <location>
        <begin position="186"/>
        <end position="215"/>
    </location>
</feature>
<evidence type="ECO:0000313" key="3">
    <source>
        <dbReference type="Proteomes" id="UP000070346"/>
    </source>
</evidence>
<reference evidence="2 3" key="1">
    <citation type="submission" date="2016-02" db="EMBL/GenBank/DDBJ databases">
        <title>Complete Genome Sequences of Lactobacillus johnsonii Strain W1.</title>
        <authorList>
            <person name="Sun Y."/>
            <person name="Wu X."/>
        </authorList>
    </citation>
    <scope>NUCLEOTIDE SEQUENCE [LARGE SCALE GENOMIC DNA]</scope>
    <source>
        <strain evidence="2 3">W1</strain>
    </source>
</reference>